<accession>A0A841FRJ6</accession>
<reference evidence="1 2" key="1">
    <citation type="submission" date="2020-08" db="EMBL/GenBank/DDBJ databases">
        <title>Genomic Encyclopedia of Type Strains, Phase IV (KMG-IV): sequencing the most valuable type-strain genomes for metagenomic binning, comparative biology and taxonomic classification.</title>
        <authorList>
            <person name="Goeker M."/>
        </authorList>
    </citation>
    <scope>NUCLEOTIDE SEQUENCE [LARGE SCALE GENOMIC DNA]</scope>
    <source>
        <strain evidence="1 2">YIM 65646</strain>
    </source>
</reference>
<keyword evidence="2" id="KW-1185">Reference proteome</keyword>
<dbReference type="Proteomes" id="UP000548476">
    <property type="component" value="Unassembled WGS sequence"/>
</dbReference>
<dbReference type="RefSeq" id="WP_184788747.1">
    <property type="nucleotide sequence ID" value="NZ_BONT01000105.1"/>
</dbReference>
<evidence type="ECO:0000313" key="2">
    <source>
        <dbReference type="Proteomes" id="UP000548476"/>
    </source>
</evidence>
<dbReference type="GO" id="GO:0016740">
    <property type="term" value="F:transferase activity"/>
    <property type="evidence" value="ECO:0007669"/>
    <property type="project" value="UniProtKB-KW"/>
</dbReference>
<sequence length="281" mass="27994">MGMLSRLVLAGTGVLVARGVMTAVRRSPLASGLERVNRKGNPVNLAAGPAAAISGAVSAAAGARDPRTAAAALTAGLGAGAVGFYDDVVGDRPEQKAYKGFKGHLSALKEGTVTSGLVKIAGVGAAGLASAALLDSRRRRDGDLSLFDTLVGAGVIAGAANFFNLLDVRSGRALKVALITGKLAELGRTPAAGDLVSGPVGAAGAILPEDLDEKVMLGDAGANAIGAQLGLALVAKTGRFGRLGLFALFAAAAAASEKVSFSKVIAETPGLREFDELGRKP</sequence>
<organism evidence="1 2">
    <name type="scientific">Phytomonospora endophytica</name>
    <dbReference type="NCBI Taxonomy" id="714109"/>
    <lineage>
        <taxon>Bacteria</taxon>
        <taxon>Bacillati</taxon>
        <taxon>Actinomycetota</taxon>
        <taxon>Actinomycetes</taxon>
        <taxon>Micromonosporales</taxon>
        <taxon>Micromonosporaceae</taxon>
        <taxon>Phytomonospora</taxon>
    </lineage>
</organism>
<comment type="caution">
    <text evidence="1">The sequence shown here is derived from an EMBL/GenBank/DDBJ whole genome shotgun (WGS) entry which is preliminary data.</text>
</comment>
<keyword evidence="1" id="KW-0808">Transferase</keyword>
<dbReference type="AlphaFoldDB" id="A0A841FRJ6"/>
<name>A0A841FRJ6_9ACTN</name>
<evidence type="ECO:0000313" key="1">
    <source>
        <dbReference type="EMBL" id="MBB6035927.1"/>
    </source>
</evidence>
<protein>
    <submittedName>
        <fullName evidence="1">UDP-N-acetylmuramyl pentapeptide phosphotransferase/UDP-N-acetylglucosamine-1-phosphate transferase</fullName>
    </submittedName>
</protein>
<dbReference type="EMBL" id="JACHGT010000007">
    <property type="protein sequence ID" value="MBB6035927.1"/>
    <property type="molecule type" value="Genomic_DNA"/>
</dbReference>
<gene>
    <name evidence="1" type="ORF">HNR73_003791</name>
</gene>
<proteinExistence type="predicted"/>